<dbReference type="PANTHER" id="PTHR43648:SF1">
    <property type="entry name" value="ELECTRON TRANSFER FLAVOPROTEIN BETA SUBUNIT LYSINE METHYLTRANSFERASE"/>
    <property type="match status" value="1"/>
</dbReference>
<evidence type="ECO:0000313" key="4">
    <source>
        <dbReference type="Proteomes" id="UP001596056"/>
    </source>
</evidence>
<evidence type="ECO:0000256" key="1">
    <source>
        <dbReference type="ARBA" id="ARBA00022603"/>
    </source>
</evidence>
<accession>A0ABW0SEG7</accession>
<dbReference type="RefSeq" id="WP_209839422.1">
    <property type="nucleotide sequence ID" value="NZ_JAGGJP010000005.1"/>
</dbReference>
<sequence length="222" mass="22729">MTPPPDPAQDARAEAFLRAHLPPAEVAGTGLRLHLAGPRSGLARLVPAGGTPYWAHAWPGGVALALHLGAHPGTVRGRPVLDLGAGSGIAALAALRAGASRATAVDSDPLAAMAARLNAEANGLPPPRALTLPPDRLAESTAAAPPGATILAGDIFYDAEAARQATAALDAAPPDATILVGDIGRRFLPLDRLEPLAAYPARDLGDPPSAPAREGWVFRWRR</sequence>
<evidence type="ECO:0000313" key="3">
    <source>
        <dbReference type="EMBL" id="MFC5567341.1"/>
    </source>
</evidence>
<dbReference type="Gene3D" id="3.40.50.150">
    <property type="entry name" value="Vaccinia Virus protein VP39"/>
    <property type="match status" value="1"/>
</dbReference>
<dbReference type="InterPro" id="IPR029063">
    <property type="entry name" value="SAM-dependent_MTases_sf"/>
</dbReference>
<dbReference type="GO" id="GO:0008168">
    <property type="term" value="F:methyltransferase activity"/>
    <property type="evidence" value="ECO:0007669"/>
    <property type="project" value="UniProtKB-KW"/>
</dbReference>
<dbReference type="Pfam" id="PF06325">
    <property type="entry name" value="PrmA"/>
    <property type="match status" value="1"/>
</dbReference>
<dbReference type="Proteomes" id="UP001596056">
    <property type="component" value="Unassembled WGS sequence"/>
</dbReference>
<proteinExistence type="predicted"/>
<gene>
    <name evidence="3" type="ORF">ACFPOC_13085</name>
</gene>
<keyword evidence="1 3" id="KW-0489">Methyltransferase</keyword>
<name>A0ABW0SEG7_9RHOB</name>
<comment type="caution">
    <text evidence="3">The sequence shown here is derived from an EMBL/GenBank/DDBJ whole genome shotgun (WGS) entry which is preliminary data.</text>
</comment>
<keyword evidence="2" id="KW-0808">Transferase</keyword>
<dbReference type="GO" id="GO:0032259">
    <property type="term" value="P:methylation"/>
    <property type="evidence" value="ECO:0007669"/>
    <property type="project" value="UniProtKB-KW"/>
</dbReference>
<keyword evidence="4" id="KW-1185">Reference proteome</keyword>
<reference evidence="4" key="1">
    <citation type="journal article" date="2019" name="Int. J. Syst. Evol. Microbiol.">
        <title>The Global Catalogue of Microorganisms (GCM) 10K type strain sequencing project: providing services to taxonomists for standard genome sequencing and annotation.</title>
        <authorList>
            <consortium name="The Broad Institute Genomics Platform"/>
            <consortium name="The Broad Institute Genome Sequencing Center for Infectious Disease"/>
            <person name="Wu L."/>
            <person name="Ma J."/>
        </authorList>
    </citation>
    <scope>NUCLEOTIDE SEQUENCE [LARGE SCALE GENOMIC DNA]</scope>
    <source>
        <strain evidence="4">KACC 11588</strain>
    </source>
</reference>
<evidence type="ECO:0000256" key="2">
    <source>
        <dbReference type="ARBA" id="ARBA00022679"/>
    </source>
</evidence>
<dbReference type="EMBL" id="JBHSNA010000013">
    <property type="protein sequence ID" value="MFC5567341.1"/>
    <property type="molecule type" value="Genomic_DNA"/>
</dbReference>
<dbReference type="InterPro" id="IPR050078">
    <property type="entry name" value="Ribosomal_L11_MeTrfase_PrmA"/>
</dbReference>
<dbReference type="PANTHER" id="PTHR43648">
    <property type="entry name" value="ELECTRON TRANSFER FLAVOPROTEIN BETA SUBUNIT LYSINE METHYLTRANSFERASE"/>
    <property type="match status" value="1"/>
</dbReference>
<dbReference type="SUPFAM" id="SSF53335">
    <property type="entry name" value="S-adenosyl-L-methionine-dependent methyltransferases"/>
    <property type="match status" value="1"/>
</dbReference>
<organism evidence="3 4">
    <name type="scientific">Rubellimicrobium aerolatum</name>
    <dbReference type="NCBI Taxonomy" id="490979"/>
    <lineage>
        <taxon>Bacteria</taxon>
        <taxon>Pseudomonadati</taxon>
        <taxon>Pseudomonadota</taxon>
        <taxon>Alphaproteobacteria</taxon>
        <taxon>Rhodobacterales</taxon>
        <taxon>Roseobacteraceae</taxon>
        <taxon>Rubellimicrobium</taxon>
    </lineage>
</organism>
<protein>
    <submittedName>
        <fullName evidence="3">Class I SAM-dependent methyltransferase</fullName>
    </submittedName>
</protein>